<reference evidence="3" key="3">
    <citation type="submission" date="2015-06" db="UniProtKB">
        <authorList>
            <consortium name="EnsemblMetazoa"/>
        </authorList>
    </citation>
    <scope>IDENTIFICATION</scope>
</reference>
<keyword evidence="4" id="KW-1185">Reference proteome</keyword>
<dbReference type="Proteomes" id="UP000014760">
    <property type="component" value="Unassembled WGS sequence"/>
</dbReference>
<dbReference type="HOGENOM" id="CLU_889190_0_0_1"/>
<evidence type="ECO:0000313" key="2">
    <source>
        <dbReference type="EMBL" id="ELT97083.1"/>
    </source>
</evidence>
<name>R7TT58_CAPTE</name>
<evidence type="ECO:0008006" key="5">
    <source>
        <dbReference type="Google" id="ProtNLM"/>
    </source>
</evidence>
<evidence type="ECO:0000313" key="4">
    <source>
        <dbReference type="Proteomes" id="UP000014760"/>
    </source>
</evidence>
<keyword evidence="1" id="KW-0812">Transmembrane</keyword>
<dbReference type="AlphaFoldDB" id="R7TT58"/>
<reference evidence="2 4" key="2">
    <citation type="journal article" date="2013" name="Nature">
        <title>Insights into bilaterian evolution from three spiralian genomes.</title>
        <authorList>
            <person name="Simakov O."/>
            <person name="Marletaz F."/>
            <person name="Cho S.J."/>
            <person name="Edsinger-Gonzales E."/>
            <person name="Havlak P."/>
            <person name="Hellsten U."/>
            <person name="Kuo D.H."/>
            <person name="Larsson T."/>
            <person name="Lv J."/>
            <person name="Arendt D."/>
            <person name="Savage R."/>
            <person name="Osoegawa K."/>
            <person name="de Jong P."/>
            <person name="Grimwood J."/>
            <person name="Chapman J.A."/>
            <person name="Shapiro H."/>
            <person name="Aerts A."/>
            <person name="Otillar R.P."/>
            <person name="Terry A.Y."/>
            <person name="Boore J.L."/>
            <person name="Grigoriev I.V."/>
            <person name="Lindberg D.R."/>
            <person name="Seaver E.C."/>
            <person name="Weisblat D.A."/>
            <person name="Putnam N.H."/>
            <person name="Rokhsar D.S."/>
        </authorList>
    </citation>
    <scope>NUCLEOTIDE SEQUENCE</scope>
    <source>
        <strain evidence="2 4">I ESC-2004</strain>
    </source>
</reference>
<dbReference type="STRING" id="283909.R7TT58"/>
<organism evidence="2">
    <name type="scientific">Capitella teleta</name>
    <name type="common">Polychaete worm</name>
    <dbReference type="NCBI Taxonomy" id="283909"/>
    <lineage>
        <taxon>Eukaryota</taxon>
        <taxon>Metazoa</taxon>
        <taxon>Spiralia</taxon>
        <taxon>Lophotrochozoa</taxon>
        <taxon>Annelida</taxon>
        <taxon>Polychaeta</taxon>
        <taxon>Sedentaria</taxon>
        <taxon>Scolecida</taxon>
        <taxon>Capitellidae</taxon>
        <taxon>Capitella</taxon>
    </lineage>
</organism>
<feature type="transmembrane region" description="Helical" evidence="1">
    <location>
        <begin position="21"/>
        <end position="39"/>
    </location>
</feature>
<dbReference type="OMA" id="IVEIMRC"/>
<dbReference type="SUPFAM" id="SSF53335">
    <property type="entry name" value="S-adenosyl-L-methionine-dependent methyltransferases"/>
    <property type="match status" value="1"/>
</dbReference>
<dbReference type="OrthoDB" id="6074443at2759"/>
<accession>R7TT58</accession>
<gene>
    <name evidence="2" type="ORF">CAPTEDRAFT_220899</name>
</gene>
<keyword evidence="1" id="KW-0472">Membrane</keyword>
<dbReference type="EMBL" id="KB308662">
    <property type="protein sequence ID" value="ELT97083.1"/>
    <property type="molecule type" value="Genomic_DNA"/>
</dbReference>
<dbReference type="EMBL" id="AMQN01011044">
    <property type="status" value="NOT_ANNOTATED_CDS"/>
    <property type="molecule type" value="Genomic_DNA"/>
</dbReference>
<reference evidence="4" key="1">
    <citation type="submission" date="2012-12" db="EMBL/GenBank/DDBJ databases">
        <authorList>
            <person name="Hellsten U."/>
            <person name="Grimwood J."/>
            <person name="Chapman J.A."/>
            <person name="Shapiro H."/>
            <person name="Aerts A."/>
            <person name="Otillar R.P."/>
            <person name="Terry A.Y."/>
            <person name="Boore J.L."/>
            <person name="Simakov O."/>
            <person name="Marletaz F."/>
            <person name="Cho S.-J."/>
            <person name="Edsinger-Gonzales E."/>
            <person name="Havlak P."/>
            <person name="Kuo D.-H."/>
            <person name="Larsson T."/>
            <person name="Lv J."/>
            <person name="Arendt D."/>
            <person name="Savage R."/>
            <person name="Osoegawa K."/>
            <person name="de Jong P."/>
            <person name="Lindberg D.R."/>
            <person name="Seaver E.C."/>
            <person name="Weisblat D.A."/>
            <person name="Putnam N.H."/>
            <person name="Grigoriev I.V."/>
            <person name="Rokhsar D.S."/>
        </authorList>
    </citation>
    <scope>NUCLEOTIDE SEQUENCE</scope>
    <source>
        <strain evidence="4">I ESC-2004</strain>
    </source>
</reference>
<dbReference type="EnsemblMetazoa" id="CapteT220899">
    <property type="protein sequence ID" value="CapteP220899"/>
    <property type="gene ID" value="CapteG220899"/>
</dbReference>
<proteinExistence type="predicted"/>
<keyword evidence="1" id="KW-1133">Transmembrane helix</keyword>
<dbReference type="Gene3D" id="3.40.50.150">
    <property type="entry name" value="Vaccinia Virus protein VP39"/>
    <property type="match status" value="1"/>
</dbReference>
<dbReference type="InterPro" id="IPR029063">
    <property type="entry name" value="SAM-dependent_MTases_sf"/>
</dbReference>
<evidence type="ECO:0000256" key="1">
    <source>
        <dbReference type="SAM" id="Phobius"/>
    </source>
</evidence>
<evidence type="ECO:0000313" key="3">
    <source>
        <dbReference type="EnsemblMetazoa" id="CapteP220899"/>
    </source>
</evidence>
<protein>
    <recommendedName>
        <fullName evidence="5">Methyltransferase domain-containing protein</fullName>
    </recommendedName>
</protein>
<sequence length="313" mass="36112">MPPSKLANTRQLEVAMARCKACAVFSLVIIVIIIFSRSYGGSKAKDELADLDLDPNLLLKSQITFDEIDDVDDSIIAPTYLKIYLNFVPKDMRVCEDLFHDYPFEFSPAYDEGMKAFIWALNKTQRSWEGSSQDISHQVWALHQLARLPFVKTVCETGFNEGWSSFNFLNAKEDVVVHSFDIGQHDCARPMANYLTMLYPKRFFIHWGDSKDTLPAFIEQNPDFKCDVMLVDGGHNYPSAKSEISNFIKLANPLHNFIVFDDYPTDWGWMRKFGMPWELVRQHGLVKEYFRCTFREVVRVQRGFAVGTVVKPY</sequence>
<dbReference type="Pfam" id="PF13578">
    <property type="entry name" value="Methyltransf_24"/>
    <property type="match status" value="1"/>
</dbReference>